<dbReference type="Proteomes" id="UP000076584">
    <property type="component" value="Unassembled WGS sequence"/>
</dbReference>
<reference evidence="1 2" key="1">
    <citation type="submission" date="2015-06" db="EMBL/GenBank/DDBJ databases">
        <title>Survival trade-offs in plant roots during colonization by closely related pathogenic and mutualistic fungi.</title>
        <authorList>
            <person name="Hacquard S."/>
            <person name="Kracher B."/>
            <person name="Hiruma K."/>
            <person name="Weinman A."/>
            <person name="Muench P."/>
            <person name="Garrido Oter R."/>
            <person name="Ver Loren van Themaat E."/>
            <person name="Dallerey J.-F."/>
            <person name="Damm U."/>
            <person name="Henrissat B."/>
            <person name="Lespinet O."/>
            <person name="Thon M."/>
            <person name="Kemen E."/>
            <person name="McHardy A.C."/>
            <person name="Schulze-Lefert P."/>
            <person name="O'Connell R.J."/>
        </authorList>
    </citation>
    <scope>NUCLEOTIDE SEQUENCE [LARGE SCALE GENOMIC DNA]</scope>
    <source>
        <strain evidence="1 2">MAFF 238704</strain>
    </source>
</reference>
<evidence type="ECO:0000313" key="2">
    <source>
        <dbReference type="Proteomes" id="UP000076584"/>
    </source>
</evidence>
<sequence length="92" mass="10229">TVPHPPRHYIRLTPLAPITPTLCQHQSLLYKNARRPAPLMCSKKGYLSATAISTLRDNLRSKIDFTRGSKQTSVNKLLATTTKARNSLDAKS</sequence>
<evidence type="ECO:0000313" key="1">
    <source>
        <dbReference type="EMBL" id="KZL88171.1"/>
    </source>
</evidence>
<comment type="caution">
    <text evidence="1">The sequence shown here is derived from an EMBL/GenBank/DDBJ whole genome shotgun (WGS) entry which is preliminary data.</text>
</comment>
<accession>A0A162Q7J5</accession>
<gene>
    <name evidence="1" type="ORF">CI238_11634</name>
</gene>
<name>A0A162Q7J5_COLIC</name>
<protein>
    <submittedName>
        <fullName evidence="1">Uncharacterized protein</fullName>
    </submittedName>
</protein>
<proteinExistence type="predicted"/>
<feature type="non-terminal residue" evidence="1">
    <location>
        <position position="1"/>
    </location>
</feature>
<feature type="non-terminal residue" evidence="1">
    <location>
        <position position="92"/>
    </location>
</feature>
<keyword evidence="2" id="KW-1185">Reference proteome</keyword>
<dbReference type="AlphaFoldDB" id="A0A162Q7J5"/>
<dbReference type="EMBL" id="LFIW01000072">
    <property type="protein sequence ID" value="KZL88171.1"/>
    <property type="molecule type" value="Genomic_DNA"/>
</dbReference>
<organism evidence="1 2">
    <name type="scientific">Colletotrichum incanum</name>
    <name type="common">Soybean anthracnose fungus</name>
    <dbReference type="NCBI Taxonomy" id="1573173"/>
    <lineage>
        <taxon>Eukaryota</taxon>
        <taxon>Fungi</taxon>
        <taxon>Dikarya</taxon>
        <taxon>Ascomycota</taxon>
        <taxon>Pezizomycotina</taxon>
        <taxon>Sordariomycetes</taxon>
        <taxon>Hypocreomycetidae</taxon>
        <taxon>Glomerellales</taxon>
        <taxon>Glomerellaceae</taxon>
        <taxon>Colletotrichum</taxon>
        <taxon>Colletotrichum spaethianum species complex</taxon>
    </lineage>
</organism>